<evidence type="ECO:0000313" key="1">
    <source>
        <dbReference type="EMBL" id="MBA6411643.1"/>
    </source>
</evidence>
<protein>
    <submittedName>
        <fullName evidence="1">Uncharacterized protein</fullName>
    </submittedName>
</protein>
<dbReference type="EMBL" id="JACFXU010000010">
    <property type="protein sequence ID" value="MBA6411643.1"/>
    <property type="molecule type" value="Genomic_DNA"/>
</dbReference>
<reference evidence="1 2" key="1">
    <citation type="submission" date="2020-07" db="EMBL/GenBank/DDBJ databases">
        <title>Halieaceae bacterium, F7430, whole genome shotgun sequencing project.</title>
        <authorList>
            <person name="Jiang S."/>
            <person name="Liu Z.W."/>
            <person name="Du Z.J."/>
        </authorList>
    </citation>
    <scope>NUCLEOTIDE SEQUENCE [LARGE SCALE GENOMIC DNA]</scope>
    <source>
        <strain evidence="1 2">F7430</strain>
    </source>
</reference>
<evidence type="ECO:0000313" key="2">
    <source>
        <dbReference type="Proteomes" id="UP000539350"/>
    </source>
</evidence>
<sequence>MIANITLPRILKIGAGASAELLTSLQELGYKRPFVVTDPLMLAQQAIASGSPANNPRIPQQSDMVAFYQRVWGA</sequence>
<dbReference type="RefSeq" id="WP_182168506.1">
    <property type="nucleotide sequence ID" value="NZ_JACFXU010000010.1"/>
</dbReference>
<keyword evidence="2" id="KW-1185">Reference proteome</keyword>
<comment type="caution">
    <text evidence="1">The sequence shown here is derived from an EMBL/GenBank/DDBJ whole genome shotgun (WGS) entry which is preliminary data.</text>
</comment>
<gene>
    <name evidence="1" type="ORF">H2508_00725</name>
</gene>
<proteinExistence type="predicted"/>
<dbReference type="Proteomes" id="UP000539350">
    <property type="component" value="Unassembled WGS sequence"/>
</dbReference>
<name>A0A7W2TTN2_9GAMM</name>
<organism evidence="1 2">
    <name type="scientific">Sediminihaliea albiluteola</name>
    <dbReference type="NCBI Taxonomy" id="2758564"/>
    <lineage>
        <taxon>Bacteria</taxon>
        <taxon>Pseudomonadati</taxon>
        <taxon>Pseudomonadota</taxon>
        <taxon>Gammaproteobacteria</taxon>
        <taxon>Cellvibrionales</taxon>
        <taxon>Halieaceae</taxon>
        <taxon>Sediminihaliea</taxon>
    </lineage>
</organism>
<dbReference type="SUPFAM" id="SSF56796">
    <property type="entry name" value="Dehydroquinate synthase-like"/>
    <property type="match status" value="1"/>
</dbReference>
<dbReference type="AlphaFoldDB" id="A0A7W2TTN2"/>
<accession>A0A7W2TTN2</accession>